<reference evidence="1 2" key="1">
    <citation type="submission" date="2020-02" db="EMBL/GenBank/DDBJ databases">
        <title>Draft genome sequence of Haematococcus lacustris strain NIES-144.</title>
        <authorList>
            <person name="Morimoto D."/>
            <person name="Nakagawa S."/>
            <person name="Yoshida T."/>
            <person name="Sawayama S."/>
        </authorList>
    </citation>
    <scope>NUCLEOTIDE SEQUENCE [LARGE SCALE GENOMIC DNA]</scope>
    <source>
        <strain evidence="1 2">NIES-144</strain>
    </source>
</reference>
<dbReference type="EMBL" id="BLLF01000932">
    <property type="protein sequence ID" value="GFH16014.1"/>
    <property type="molecule type" value="Genomic_DNA"/>
</dbReference>
<comment type="caution">
    <text evidence="1">The sequence shown here is derived from an EMBL/GenBank/DDBJ whole genome shotgun (WGS) entry which is preliminary data.</text>
</comment>
<dbReference type="AlphaFoldDB" id="A0A699ZAX9"/>
<dbReference type="InterPro" id="IPR006806">
    <property type="entry name" value="NDUFA5"/>
</dbReference>
<protein>
    <submittedName>
        <fullName evidence="1">Uncharacterized protein</fullName>
    </submittedName>
</protein>
<dbReference type="Pfam" id="PF04716">
    <property type="entry name" value="ETC_C1_NDUFA5"/>
    <property type="match status" value="1"/>
</dbReference>
<dbReference type="Proteomes" id="UP000485058">
    <property type="component" value="Unassembled WGS sequence"/>
</dbReference>
<feature type="non-terminal residue" evidence="1">
    <location>
        <position position="141"/>
    </location>
</feature>
<name>A0A699ZAX9_HAELA</name>
<organism evidence="1 2">
    <name type="scientific">Haematococcus lacustris</name>
    <name type="common">Green alga</name>
    <name type="synonym">Haematococcus pluvialis</name>
    <dbReference type="NCBI Taxonomy" id="44745"/>
    <lineage>
        <taxon>Eukaryota</taxon>
        <taxon>Viridiplantae</taxon>
        <taxon>Chlorophyta</taxon>
        <taxon>core chlorophytes</taxon>
        <taxon>Chlorophyceae</taxon>
        <taxon>CS clade</taxon>
        <taxon>Chlamydomonadales</taxon>
        <taxon>Haematococcaceae</taxon>
        <taxon>Haematococcus</taxon>
    </lineage>
</organism>
<sequence>HLSKEPGTRARFITAIRDLLEVAKTLPVDADYRKAVEATAHYRLKVVEANAAEADVEEVLDAHIEELMSEKPSLGCAFLVHGEIAKMGSGHATEAYSIAERAAGTGAVLMALVTHRDLTVRLMKAGPVVVVTVPSLRAAEP</sequence>
<evidence type="ECO:0000313" key="2">
    <source>
        <dbReference type="Proteomes" id="UP000485058"/>
    </source>
</evidence>
<keyword evidence="2" id="KW-1185">Reference proteome</keyword>
<gene>
    <name evidence="1" type="ORF">HaLaN_12358</name>
</gene>
<feature type="non-terminal residue" evidence="1">
    <location>
        <position position="1"/>
    </location>
</feature>
<evidence type="ECO:0000313" key="1">
    <source>
        <dbReference type="EMBL" id="GFH16014.1"/>
    </source>
</evidence>
<dbReference type="GO" id="GO:0022904">
    <property type="term" value="P:respiratory electron transport chain"/>
    <property type="evidence" value="ECO:0007669"/>
    <property type="project" value="InterPro"/>
</dbReference>
<proteinExistence type="predicted"/>
<accession>A0A699ZAX9</accession>